<name>A0A0A2KFJ1_PENEN</name>
<dbReference type="RefSeq" id="XP_016594815.1">
    <property type="nucleotide sequence ID" value="XM_016743750.1"/>
</dbReference>
<protein>
    <submittedName>
        <fullName evidence="1">Uncharacterized protein</fullName>
    </submittedName>
</protein>
<dbReference type="Proteomes" id="UP000030143">
    <property type="component" value="Unassembled WGS sequence"/>
</dbReference>
<gene>
    <name evidence="1" type="ORF">PEX2_064790</name>
</gene>
<dbReference type="EMBL" id="JQFZ01000275">
    <property type="protein sequence ID" value="KGO52017.1"/>
    <property type="molecule type" value="Genomic_DNA"/>
</dbReference>
<dbReference type="HOGENOM" id="CLU_2831945_0_0_1"/>
<dbReference type="VEuPathDB" id="FungiDB:PEXP_013440"/>
<dbReference type="GeneID" id="27679170"/>
<keyword evidence="2" id="KW-1185">Reference proteome</keyword>
<dbReference type="OrthoDB" id="10456624at2759"/>
<sequence>MVHYHLDFQPRSFKRICYLWIKFLRAPFMSLVEYNRGISPSTDGSTKKMHEMNGLTPRRTCCKRTG</sequence>
<evidence type="ECO:0000313" key="2">
    <source>
        <dbReference type="Proteomes" id="UP000030143"/>
    </source>
</evidence>
<organism evidence="1 2">
    <name type="scientific">Penicillium expansum</name>
    <name type="common">Blue mold rot fungus</name>
    <dbReference type="NCBI Taxonomy" id="27334"/>
    <lineage>
        <taxon>Eukaryota</taxon>
        <taxon>Fungi</taxon>
        <taxon>Dikarya</taxon>
        <taxon>Ascomycota</taxon>
        <taxon>Pezizomycotina</taxon>
        <taxon>Eurotiomycetes</taxon>
        <taxon>Eurotiomycetidae</taxon>
        <taxon>Eurotiales</taxon>
        <taxon>Aspergillaceae</taxon>
        <taxon>Penicillium</taxon>
    </lineage>
</organism>
<reference evidence="1 2" key="1">
    <citation type="journal article" date="2015" name="Mol. Plant Microbe Interact.">
        <title>Genome, transcriptome, and functional analyses of Penicillium expansum provide new insights into secondary metabolism and pathogenicity.</title>
        <authorList>
            <person name="Ballester A.R."/>
            <person name="Marcet-Houben M."/>
            <person name="Levin E."/>
            <person name="Sela N."/>
            <person name="Selma-Lazaro C."/>
            <person name="Carmona L."/>
            <person name="Wisniewski M."/>
            <person name="Droby S."/>
            <person name="Gonzalez-Candelas L."/>
            <person name="Gabaldon T."/>
        </authorList>
    </citation>
    <scope>NUCLEOTIDE SEQUENCE [LARGE SCALE GENOMIC DNA]</scope>
    <source>
        <strain evidence="1 2">MD-8</strain>
    </source>
</reference>
<evidence type="ECO:0000313" key="1">
    <source>
        <dbReference type="EMBL" id="KGO52017.1"/>
    </source>
</evidence>
<accession>A0A0A2KFJ1</accession>
<proteinExistence type="predicted"/>
<dbReference type="AlphaFoldDB" id="A0A0A2KFJ1"/>
<comment type="caution">
    <text evidence="1">The sequence shown here is derived from an EMBL/GenBank/DDBJ whole genome shotgun (WGS) entry which is preliminary data.</text>
</comment>